<dbReference type="Pfam" id="PF18760">
    <property type="entry name" value="ART-PolyVal"/>
    <property type="match status" value="1"/>
</dbReference>
<protein>
    <recommendedName>
        <fullName evidence="1">ART-PolyVal-like domain-containing protein</fullName>
    </recommendedName>
</protein>
<keyword evidence="3" id="KW-1185">Reference proteome</keyword>
<proteinExistence type="predicted"/>
<reference evidence="3" key="1">
    <citation type="journal article" date="2019" name="Int. J. Syst. Evol. Microbiol.">
        <title>The Global Catalogue of Microorganisms (GCM) 10K type strain sequencing project: providing services to taxonomists for standard genome sequencing and annotation.</title>
        <authorList>
            <consortium name="The Broad Institute Genomics Platform"/>
            <consortium name="The Broad Institute Genome Sequencing Center for Infectious Disease"/>
            <person name="Wu L."/>
            <person name="Ma J."/>
        </authorList>
    </citation>
    <scope>NUCLEOTIDE SEQUENCE [LARGE SCALE GENOMIC DNA]</scope>
    <source>
        <strain evidence="3">CCUG 55854</strain>
    </source>
</reference>
<dbReference type="EMBL" id="JBHTKN010000008">
    <property type="protein sequence ID" value="MFD1043188.1"/>
    <property type="molecule type" value="Genomic_DNA"/>
</dbReference>
<evidence type="ECO:0000313" key="3">
    <source>
        <dbReference type="Proteomes" id="UP001597033"/>
    </source>
</evidence>
<evidence type="ECO:0000259" key="1">
    <source>
        <dbReference type="Pfam" id="PF18760"/>
    </source>
</evidence>
<comment type="caution">
    <text evidence="2">The sequence shown here is derived from an EMBL/GenBank/DDBJ whole genome shotgun (WGS) entry which is preliminary data.</text>
</comment>
<gene>
    <name evidence="2" type="ORF">ACFQ2N_12615</name>
</gene>
<organism evidence="2 3">
    <name type="scientific">Pseudoxanthomonas kaohsiungensis</name>
    <dbReference type="NCBI Taxonomy" id="283923"/>
    <lineage>
        <taxon>Bacteria</taxon>
        <taxon>Pseudomonadati</taxon>
        <taxon>Pseudomonadota</taxon>
        <taxon>Gammaproteobacteria</taxon>
        <taxon>Lysobacterales</taxon>
        <taxon>Lysobacteraceae</taxon>
        <taxon>Pseudoxanthomonas</taxon>
    </lineage>
</organism>
<feature type="domain" description="ART-PolyVal-like" evidence="1">
    <location>
        <begin position="147"/>
        <end position="282"/>
    </location>
</feature>
<dbReference type="Proteomes" id="UP001597033">
    <property type="component" value="Unassembled WGS sequence"/>
</dbReference>
<accession>A0ABW3LY86</accession>
<evidence type="ECO:0000313" key="2">
    <source>
        <dbReference type="EMBL" id="MFD1043188.1"/>
    </source>
</evidence>
<dbReference type="InterPro" id="IPR049522">
    <property type="entry name" value="ART-PolyVal_dom"/>
</dbReference>
<name>A0ABW3LY86_9GAMM</name>
<sequence>MHPTILTPAQRTSIAFSALPEDMRVLLTDLIEEGGARVPPTLPLRVAPLSAFPAAPLVHTHGDSRDAAYVSAMQGQALPPLIATSGMLLDGRHRLAAMRASGAATAEYIDLTGLIPVPVVPCIGAIAEDVTQTPQFRAWFGQSKVLDAEGKPLVVHHGTPALFEAFDFSKAGDKAHWFVADREHAASFGTPQAYYLSIANPLEISQADLDRMWDLENDPEADDSEDWILPRHYVIHFVEQARKDGHDGLLIRSMEDREGEFDMYLAFEPEQIKSATRNRGDFDPADPRVAFKRAAPVVEEDEEEALCTPKF</sequence>